<keyword evidence="1" id="KW-1133">Transmembrane helix</keyword>
<evidence type="ECO:0000313" key="2">
    <source>
        <dbReference type="EMBL" id="AER56349.1"/>
    </source>
</evidence>
<dbReference type="AlphaFoldDB" id="G7UV69"/>
<gene>
    <name evidence="2" type="ordered locus">DSC_08495</name>
</gene>
<dbReference type="STRING" id="1045855.DSC_08495"/>
<dbReference type="RefSeq" id="WP_014160525.1">
    <property type="nucleotide sequence ID" value="NC_016147.2"/>
</dbReference>
<protein>
    <submittedName>
        <fullName evidence="2">Transmembrane protein</fullName>
    </submittedName>
</protein>
<evidence type="ECO:0000313" key="3">
    <source>
        <dbReference type="Proteomes" id="UP000005870"/>
    </source>
</evidence>
<organism evidence="2 3">
    <name type="scientific">Pseudoxanthomonas spadix (strain BD-a59)</name>
    <dbReference type="NCBI Taxonomy" id="1045855"/>
    <lineage>
        <taxon>Bacteria</taxon>
        <taxon>Pseudomonadati</taxon>
        <taxon>Pseudomonadota</taxon>
        <taxon>Gammaproteobacteria</taxon>
        <taxon>Lysobacterales</taxon>
        <taxon>Lysobacteraceae</taxon>
        <taxon>Pseudoxanthomonas</taxon>
    </lineage>
</organism>
<keyword evidence="1 2" id="KW-0812">Transmembrane</keyword>
<feature type="transmembrane region" description="Helical" evidence="1">
    <location>
        <begin position="78"/>
        <end position="96"/>
    </location>
</feature>
<accession>G7UV69</accession>
<dbReference type="eggNOG" id="ENOG5031DQE">
    <property type="taxonomic scope" value="Bacteria"/>
</dbReference>
<proteinExistence type="predicted"/>
<dbReference type="Proteomes" id="UP000005870">
    <property type="component" value="Chromosome"/>
</dbReference>
<dbReference type="HOGENOM" id="CLU_152023_0_0_6"/>
<sequence>MILFFALLFVATAIAGFCALVIFWPLTLIHVRDRHPDIAAQLGPGAFMRPAALAWLLRGDYRSTGDRSLSGLATPARISVMVIIAALAMAGLLWLTSEVLP</sequence>
<evidence type="ECO:0000256" key="1">
    <source>
        <dbReference type="SAM" id="Phobius"/>
    </source>
</evidence>
<name>G7UV69_PSEUP</name>
<dbReference type="EMBL" id="CP003093">
    <property type="protein sequence ID" value="AER56349.1"/>
    <property type="molecule type" value="Genomic_DNA"/>
</dbReference>
<dbReference type="OrthoDB" id="5959585at2"/>
<dbReference type="KEGG" id="psd:DSC_08495"/>
<reference evidence="2 3" key="1">
    <citation type="journal article" date="2012" name="J. Bacteriol.">
        <title>Complete Genome Sequence of the BTEX-Degrading Bacterium Pseudoxanthomonas spadix BD-a59.</title>
        <authorList>
            <person name="Lee S.H."/>
            <person name="Jin H.M."/>
            <person name="Lee H.J."/>
            <person name="Kim J.M."/>
            <person name="Jeon C.O."/>
        </authorList>
    </citation>
    <scope>NUCLEOTIDE SEQUENCE [LARGE SCALE GENOMIC DNA]</scope>
    <source>
        <strain evidence="2 3">BD-a59</strain>
    </source>
</reference>
<keyword evidence="1" id="KW-0472">Membrane</keyword>
<keyword evidence="3" id="KW-1185">Reference proteome</keyword>
<feature type="transmembrane region" description="Helical" evidence="1">
    <location>
        <begin position="7"/>
        <end position="26"/>
    </location>
</feature>